<dbReference type="Proteomes" id="UP000029120">
    <property type="component" value="Chromosome 7"/>
</dbReference>
<keyword evidence="2" id="KW-1185">Reference proteome</keyword>
<dbReference type="OMA" id="ESIFRYD"/>
<feature type="non-terminal residue" evidence="1">
    <location>
        <position position="1"/>
    </location>
</feature>
<organism evidence="1 2">
    <name type="scientific">Arabis alpina</name>
    <name type="common">Alpine rock-cress</name>
    <dbReference type="NCBI Taxonomy" id="50452"/>
    <lineage>
        <taxon>Eukaryota</taxon>
        <taxon>Viridiplantae</taxon>
        <taxon>Streptophyta</taxon>
        <taxon>Embryophyta</taxon>
        <taxon>Tracheophyta</taxon>
        <taxon>Spermatophyta</taxon>
        <taxon>Magnoliopsida</taxon>
        <taxon>eudicotyledons</taxon>
        <taxon>Gunneridae</taxon>
        <taxon>Pentapetalae</taxon>
        <taxon>rosids</taxon>
        <taxon>malvids</taxon>
        <taxon>Brassicales</taxon>
        <taxon>Brassicaceae</taxon>
        <taxon>Arabideae</taxon>
        <taxon>Arabis</taxon>
    </lineage>
</organism>
<protein>
    <submittedName>
        <fullName evidence="1">Uncharacterized protein</fullName>
    </submittedName>
</protein>
<evidence type="ECO:0000313" key="2">
    <source>
        <dbReference type="Proteomes" id="UP000029120"/>
    </source>
</evidence>
<proteinExistence type="predicted"/>
<reference evidence="2" key="1">
    <citation type="journal article" date="2015" name="Nat. Plants">
        <title>Genome expansion of Arabis alpina linked with retrotransposition and reduced symmetric DNA methylation.</title>
        <authorList>
            <person name="Willing E.M."/>
            <person name="Rawat V."/>
            <person name="Mandakova T."/>
            <person name="Maumus F."/>
            <person name="James G.V."/>
            <person name="Nordstroem K.J."/>
            <person name="Becker C."/>
            <person name="Warthmann N."/>
            <person name="Chica C."/>
            <person name="Szarzynska B."/>
            <person name="Zytnicki M."/>
            <person name="Albani M.C."/>
            <person name="Kiefer C."/>
            <person name="Bergonzi S."/>
            <person name="Castaings L."/>
            <person name="Mateos J.L."/>
            <person name="Berns M.C."/>
            <person name="Bujdoso N."/>
            <person name="Piofczyk T."/>
            <person name="de Lorenzo L."/>
            <person name="Barrero-Sicilia C."/>
            <person name="Mateos I."/>
            <person name="Piednoel M."/>
            <person name="Hagmann J."/>
            <person name="Chen-Min-Tao R."/>
            <person name="Iglesias-Fernandez R."/>
            <person name="Schuster S.C."/>
            <person name="Alonso-Blanco C."/>
            <person name="Roudier F."/>
            <person name="Carbonero P."/>
            <person name="Paz-Ares J."/>
            <person name="Davis S.J."/>
            <person name="Pecinka A."/>
            <person name="Quesneville H."/>
            <person name="Colot V."/>
            <person name="Lysak M.A."/>
            <person name="Weigel D."/>
            <person name="Coupland G."/>
            <person name="Schneeberger K."/>
        </authorList>
    </citation>
    <scope>NUCLEOTIDE SEQUENCE [LARGE SCALE GENOMIC DNA]</scope>
    <source>
        <strain evidence="2">cv. Pajares</strain>
    </source>
</reference>
<name>A0A087GF37_ARAAL</name>
<accession>A0A087GF37</accession>
<dbReference type="OrthoDB" id="1092279at2759"/>
<dbReference type="EMBL" id="CM002875">
    <property type="protein sequence ID" value="KFK28489.1"/>
    <property type="molecule type" value="Genomic_DNA"/>
</dbReference>
<dbReference type="AlphaFoldDB" id="A0A087GF37"/>
<gene>
    <name evidence="1" type="ordered locus">AALP_Aa7g002700</name>
</gene>
<dbReference type="Gramene" id="KFK28489">
    <property type="protein sequence ID" value="KFK28489"/>
    <property type="gene ID" value="AALP_AA7G002700"/>
</dbReference>
<sequence length="376" mass="44627">LEERKVEVVKFLEDGDDLESEEIYKDFDEMLSTMLGDDDDEDEEECGEIDEFIDEMLEKVEEDRSYLEKTQQDYVFGGLLETLLKDRLREKAEEQEKEIYSWITNGEPQTETGVVEAEKEKKTAIKKSKKKSPVKVKMDRTEQELTVCSKRDYSGFRRRLYLIEKLRERDENKKKRRVKAVRFGVEFSCLMAEYMFLRPNDVLADDYWLCLKRLGVDKDDQGMSLIIGKLEEVVEMVMRKKENMVHYNVNLLLEPSFRFDDYIRLCADAIQVLGKIVWGLRRDQSEKVNLSDLDSLFEDGRNVLMKLELKLAEMKQRVYRSVSADYESFSKSEKFDIRLRRKFMNRFNADNRLRRSVIGSYLVEIWKSLFQAEAFT</sequence>
<evidence type="ECO:0000313" key="1">
    <source>
        <dbReference type="EMBL" id="KFK28489.1"/>
    </source>
</evidence>